<dbReference type="Proteomes" id="UP000593572">
    <property type="component" value="Unassembled WGS sequence"/>
</dbReference>
<dbReference type="EMBL" id="JABEZX010000008">
    <property type="protein sequence ID" value="MBA0562707.1"/>
    <property type="molecule type" value="Genomic_DNA"/>
</dbReference>
<gene>
    <name evidence="2" type="ORF">Golob_007732</name>
</gene>
<organism evidence="2 3">
    <name type="scientific">Gossypium lobatum</name>
    <dbReference type="NCBI Taxonomy" id="34289"/>
    <lineage>
        <taxon>Eukaryota</taxon>
        <taxon>Viridiplantae</taxon>
        <taxon>Streptophyta</taxon>
        <taxon>Embryophyta</taxon>
        <taxon>Tracheophyta</taxon>
        <taxon>Spermatophyta</taxon>
        <taxon>Magnoliopsida</taxon>
        <taxon>eudicotyledons</taxon>
        <taxon>Gunneridae</taxon>
        <taxon>Pentapetalae</taxon>
        <taxon>rosids</taxon>
        <taxon>malvids</taxon>
        <taxon>Malvales</taxon>
        <taxon>Malvaceae</taxon>
        <taxon>Malvoideae</taxon>
        <taxon>Gossypium</taxon>
    </lineage>
</organism>
<evidence type="ECO:0000256" key="1">
    <source>
        <dbReference type="SAM" id="Phobius"/>
    </source>
</evidence>
<accession>A0A7J8MD96</accession>
<keyword evidence="1" id="KW-0812">Transmembrane</keyword>
<reference evidence="2 3" key="1">
    <citation type="journal article" date="2019" name="Genome Biol. Evol.">
        <title>Insights into the evolution of the New World diploid cottons (Gossypium, subgenus Houzingenia) based on genome sequencing.</title>
        <authorList>
            <person name="Grover C.E."/>
            <person name="Arick M.A. 2nd"/>
            <person name="Thrash A."/>
            <person name="Conover J.L."/>
            <person name="Sanders W.S."/>
            <person name="Peterson D.G."/>
            <person name="Frelichowski J.E."/>
            <person name="Scheffler J.A."/>
            <person name="Scheffler B.E."/>
            <person name="Wendel J.F."/>
        </authorList>
    </citation>
    <scope>NUCLEOTIDE SEQUENCE [LARGE SCALE GENOMIC DNA]</scope>
    <source>
        <strain evidence="2">157</strain>
        <tissue evidence="2">Leaf</tissue>
    </source>
</reference>
<keyword evidence="1" id="KW-0472">Membrane</keyword>
<dbReference type="AlphaFoldDB" id="A0A7J8MD96"/>
<sequence length="47" mass="5273">MVFICHMFLGDQVLALMETPPFLLINLLVMGLYIMQDTISMLPSTLG</sequence>
<keyword evidence="3" id="KW-1185">Reference proteome</keyword>
<evidence type="ECO:0000313" key="2">
    <source>
        <dbReference type="EMBL" id="MBA0562707.1"/>
    </source>
</evidence>
<feature type="transmembrane region" description="Helical" evidence="1">
    <location>
        <begin position="12"/>
        <end position="34"/>
    </location>
</feature>
<protein>
    <submittedName>
        <fullName evidence="2">Uncharacterized protein</fullName>
    </submittedName>
</protein>
<keyword evidence="1" id="KW-1133">Transmembrane helix</keyword>
<name>A0A7J8MD96_9ROSI</name>
<evidence type="ECO:0000313" key="3">
    <source>
        <dbReference type="Proteomes" id="UP000593572"/>
    </source>
</evidence>
<proteinExistence type="predicted"/>
<comment type="caution">
    <text evidence="2">The sequence shown here is derived from an EMBL/GenBank/DDBJ whole genome shotgun (WGS) entry which is preliminary data.</text>
</comment>